<dbReference type="Proteomes" id="UP001412239">
    <property type="component" value="Unassembled WGS sequence"/>
</dbReference>
<dbReference type="Pfam" id="PF22366">
    <property type="entry name" value="NDH2_C"/>
    <property type="match status" value="1"/>
</dbReference>
<evidence type="ECO:0000256" key="3">
    <source>
        <dbReference type="ARBA" id="ARBA00022827"/>
    </source>
</evidence>
<dbReference type="EMBL" id="LN890996">
    <property type="protein sequence ID" value="CUS12317.1"/>
    <property type="molecule type" value="Genomic_DNA"/>
</dbReference>
<dbReference type="InterPro" id="IPR023753">
    <property type="entry name" value="FAD/NAD-binding_dom"/>
</dbReference>
<dbReference type="PRINTS" id="PR00368">
    <property type="entry name" value="FADPNR"/>
</dbReference>
<evidence type="ECO:0000313" key="9">
    <source>
        <dbReference type="Proteomes" id="UP001412239"/>
    </source>
</evidence>
<organism evidence="8 9">
    <name type="scientific">Tuber aestivum</name>
    <name type="common">summer truffle</name>
    <dbReference type="NCBI Taxonomy" id="59557"/>
    <lineage>
        <taxon>Eukaryota</taxon>
        <taxon>Fungi</taxon>
        <taxon>Dikarya</taxon>
        <taxon>Ascomycota</taxon>
        <taxon>Pezizomycotina</taxon>
        <taxon>Pezizomycetes</taxon>
        <taxon>Pezizales</taxon>
        <taxon>Tuberaceae</taxon>
        <taxon>Tuber</taxon>
    </lineage>
</organism>
<comment type="similarity">
    <text evidence="1">Belongs to the NADH dehydrogenase family.</text>
</comment>
<evidence type="ECO:0000256" key="4">
    <source>
        <dbReference type="ARBA" id="ARBA00023002"/>
    </source>
</evidence>
<dbReference type="InterPro" id="IPR045024">
    <property type="entry name" value="NDH-2"/>
</dbReference>
<gene>
    <name evidence="8" type="ORF">GSTUAT00003643001</name>
</gene>
<feature type="domain" description="FAD/NAD(P)-binding" evidence="6">
    <location>
        <begin position="45"/>
        <end position="386"/>
    </location>
</feature>
<dbReference type="PANTHER" id="PTHR43706">
    <property type="entry name" value="NADH DEHYDROGENASE"/>
    <property type="match status" value="1"/>
</dbReference>
<keyword evidence="5" id="KW-0520">NAD</keyword>
<reference evidence="8" key="1">
    <citation type="submission" date="2015-10" db="EMBL/GenBank/DDBJ databases">
        <authorList>
            <person name="Regsiter A."/>
            <person name="william w."/>
        </authorList>
    </citation>
    <scope>NUCLEOTIDE SEQUENCE</scope>
    <source>
        <strain evidence="8">Montdore</strain>
    </source>
</reference>
<dbReference type="GO" id="GO:0003954">
    <property type="term" value="F:NADH dehydrogenase activity"/>
    <property type="evidence" value="ECO:0007669"/>
    <property type="project" value="InterPro"/>
</dbReference>
<keyword evidence="4" id="KW-0560">Oxidoreductase</keyword>
<protein>
    <submittedName>
        <fullName evidence="8">Uncharacterized protein</fullName>
    </submittedName>
</protein>
<dbReference type="Pfam" id="PF07992">
    <property type="entry name" value="Pyr_redox_2"/>
    <property type="match status" value="1"/>
</dbReference>
<evidence type="ECO:0000256" key="2">
    <source>
        <dbReference type="ARBA" id="ARBA00022630"/>
    </source>
</evidence>
<dbReference type="PRINTS" id="PR00411">
    <property type="entry name" value="PNDRDTASEI"/>
</dbReference>
<dbReference type="InterPro" id="IPR054585">
    <property type="entry name" value="NDH2-like_C"/>
</dbReference>
<keyword evidence="3" id="KW-0274">FAD</keyword>
<evidence type="ECO:0000256" key="5">
    <source>
        <dbReference type="ARBA" id="ARBA00023027"/>
    </source>
</evidence>
<dbReference type="PANTHER" id="PTHR43706:SF17">
    <property type="entry name" value="NADH DEHYDROGENASE (EUROFUNG)"/>
    <property type="match status" value="1"/>
</dbReference>
<dbReference type="GO" id="GO:0005739">
    <property type="term" value="C:mitochondrion"/>
    <property type="evidence" value="ECO:0007669"/>
    <property type="project" value="TreeGrafter"/>
</dbReference>
<accession>A0A292Q0Y3</accession>
<keyword evidence="2" id="KW-0285">Flavoprotein</keyword>
<dbReference type="Gene3D" id="3.50.50.100">
    <property type="match status" value="1"/>
</dbReference>
<keyword evidence="9" id="KW-1185">Reference proteome</keyword>
<dbReference type="SUPFAM" id="SSF51905">
    <property type="entry name" value="FAD/NAD(P)-binding domain"/>
    <property type="match status" value="1"/>
</dbReference>
<evidence type="ECO:0000259" key="7">
    <source>
        <dbReference type="Pfam" id="PF22366"/>
    </source>
</evidence>
<sequence length="485" mass="53511">MAAVLRGDTFVRGMSRRAAIGGGSIIQRRTFSLQELDERRGSRERVLILGSGWGGFGLARQLDLKHYQPLIITPRTYFVFTPLLASTTVGTLEFRLAMEHSRSRPGVEVIRAWAEQIDLTKKTVTVEGAVQSKDEVGGIVGDGKKFEVGWDKAVVAVGAFSQTFGVEGVKDHAFFLKDVADARAIRRRILECFEEAALPTASEARKKQLLHFAVVGGGPTGIEFSAELHDLLSDDLAKLYPSLAKYHRITVYDVAPRILSMFDTSLAKYAERVFSRQKITIKTSHHVHKVTSEAVHTQEDGEVPVGCVVWSTGLAPNPFLTKGLKGKLHLDERGSKIVVDDHLRASSVDEKGSTPWPLDDVFAIGDCALIGGQELPATAQVADQQAIWLGKTLNKAAVRKAAEGKAGPVKIQDEKKFKFKSLGIMAYLGGWRAITQSGSAELTGRMAWVLWRTAYLTKSVSWRNKILIPTLWFTNWVLGRDINRF</sequence>
<dbReference type="AlphaFoldDB" id="A0A292Q0Y3"/>
<proteinExistence type="inferred from homology"/>
<dbReference type="InterPro" id="IPR036188">
    <property type="entry name" value="FAD/NAD-bd_sf"/>
</dbReference>
<name>A0A292Q0Y3_9PEZI</name>
<feature type="domain" description="External alternative NADH-ubiquinone oxidoreductase-like C-terminal" evidence="7">
    <location>
        <begin position="423"/>
        <end position="481"/>
    </location>
</feature>
<evidence type="ECO:0000313" key="8">
    <source>
        <dbReference type="EMBL" id="CUS12317.1"/>
    </source>
</evidence>
<evidence type="ECO:0000256" key="1">
    <source>
        <dbReference type="ARBA" id="ARBA00005272"/>
    </source>
</evidence>
<evidence type="ECO:0000259" key="6">
    <source>
        <dbReference type="Pfam" id="PF07992"/>
    </source>
</evidence>